<dbReference type="PANTHER" id="PTHR11764">
    <property type="entry name" value="TERPENE CYCLASE/MUTASE FAMILY MEMBER"/>
    <property type="match status" value="1"/>
</dbReference>
<dbReference type="GO" id="GO:0005811">
    <property type="term" value="C:lipid droplet"/>
    <property type="evidence" value="ECO:0007669"/>
    <property type="project" value="InterPro"/>
</dbReference>
<sequence length="61" mass="7067">MTIQILVCITEHYFTSLQRLLQALSMLCCWIHPNSDAFKCHLARVADFLWVGEDGMKVRVN</sequence>
<accession>A0A0A9G0T1</accession>
<name>A0A0A9G0T1_ARUDO</name>
<reference evidence="1" key="1">
    <citation type="submission" date="2014-09" db="EMBL/GenBank/DDBJ databases">
        <authorList>
            <person name="Magalhaes I.L.F."/>
            <person name="Oliveira U."/>
            <person name="Santos F.R."/>
            <person name="Vidigal T.H.D.A."/>
            <person name="Brescovit A.D."/>
            <person name="Santos A.J."/>
        </authorList>
    </citation>
    <scope>NUCLEOTIDE SEQUENCE</scope>
    <source>
        <tissue evidence="1">Shoot tissue taken approximately 20 cm above the soil surface</tissue>
    </source>
</reference>
<evidence type="ECO:0000313" key="1">
    <source>
        <dbReference type="EMBL" id="JAE14258.1"/>
    </source>
</evidence>
<reference evidence="1" key="2">
    <citation type="journal article" date="2015" name="Data Brief">
        <title>Shoot transcriptome of the giant reed, Arundo donax.</title>
        <authorList>
            <person name="Barrero R.A."/>
            <person name="Guerrero F.D."/>
            <person name="Moolhuijzen P."/>
            <person name="Goolsby J.A."/>
            <person name="Tidwell J."/>
            <person name="Bellgard S.E."/>
            <person name="Bellgard M.I."/>
        </authorList>
    </citation>
    <scope>NUCLEOTIDE SEQUENCE</scope>
    <source>
        <tissue evidence="1">Shoot tissue taken approximately 20 cm above the soil surface</tissue>
    </source>
</reference>
<dbReference type="Gene3D" id="1.50.10.20">
    <property type="match status" value="1"/>
</dbReference>
<dbReference type="InterPro" id="IPR018333">
    <property type="entry name" value="Squalene_cyclase"/>
</dbReference>
<dbReference type="PANTHER" id="PTHR11764:SF17">
    <property type="entry name" value="TERPENE CYCLASE_MUTASE FAMILY MEMBER"/>
    <property type="match status" value="1"/>
</dbReference>
<dbReference type="AlphaFoldDB" id="A0A0A9G0T1"/>
<dbReference type="EMBL" id="GBRH01183638">
    <property type="protein sequence ID" value="JAE14258.1"/>
    <property type="molecule type" value="Transcribed_RNA"/>
</dbReference>
<dbReference type="InterPro" id="IPR008930">
    <property type="entry name" value="Terpenoid_cyclase/PrenylTrfase"/>
</dbReference>
<dbReference type="SUPFAM" id="SSF48239">
    <property type="entry name" value="Terpenoid cyclases/Protein prenyltransferases"/>
    <property type="match status" value="1"/>
</dbReference>
<organism evidence="1">
    <name type="scientific">Arundo donax</name>
    <name type="common">Giant reed</name>
    <name type="synonym">Donax arundinaceus</name>
    <dbReference type="NCBI Taxonomy" id="35708"/>
    <lineage>
        <taxon>Eukaryota</taxon>
        <taxon>Viridiplantae</taxon>
        <taxon>Streptophyta</taxon>
        <taxon>Embryophyta</taxon>
        <taxon>Tracheophyta</taxon>
        <taxon>Spermatophyta</taxon>
        <taxon>Magnoliopsida</taxon>
        <taxon>Liliopsida</taxon>
        <taxon>Poales</taxon>
        <taxon>Poaceae</taxon>
        <taxon>PACMAD clade</taxon>
        <taxon>Arundinoideae</taxon>
        <taxon>Arundineae</taxon>
        <taxon>Arundo</taxon>
    </lineage>
</organism>
<protein>
    <submittedName>
        <fullName evidence="1">Uncharacterized protein</fullName>
    </submittedName>
</protein>
<proteinExistence type="predicted"/>
<dbReference type="GO" id="GO:0016104">
    <property type="term" value="P:triterpenoid biosynthetic process"/>
    <property type="evidence" value="ECO:0007669"/>
    <property type="project" value="InterPro"/>
</dbReference>
<dbReference type="GO" id="GO:0016866">
    <property type="term" value="F:intramolecular transferase activity"/>
    <property type="evidence" value="ECO:0007669"/>
    <property type="project" value="InterPro"/>
</dbReference>